<sequence length="390" mass="41050">MAISIEKTLIGTPLSLNELTLCKGVALIPPIPDIPAGFQTGASRQLHGDHKFSKFHAVRATAAFAVGVHAGLCGPGYALSLSAEGGLDAEQQTLTLTIEDDEAMAGIFLGAGMSVEITLGCEFYKVYTHHYVPHWGWRTGPSIELSASVDAFKAAVDLIGAVLNIEDLIPAVCAEQATDLAGTPLAMIGESSDKYAARNGVLQLDCIFSLPINLWAIIVVAAAATVEIPYIDIASAAVIAIHEALDVTLSSIGFGPTIGVDVPVLLEIATVAVDGVRFERTDVQGNQWIGHKAAGQGTVPDTPQELAFEMAHNCAVDFTVGLYVEVQLVELFHAGVSGDIGVMALFDKEPFHGGTVHHTLKNDIGQLVTAAACACETLPSDRGWIDVEFL</sequence>
<evidence type="ECO:0000313" key="1">
    <source>
        <dbReference type="EMBL" id="MCJ8498955.1"/>
    </source>
</evidence>
<evidence type="ECO:0000313" key="2">
    <source>
        <dbReference type="Proteomes" id="UP001165427"/>
    </source>
</evidence>
<dbReference type="RefSeq" id="WP_246901949.1">
    <property type="nucleotide sequence ID" value="NZ_JALJRB010000001.1"/>
</dbReference>
<organism evidence="1 2">
    <name type="scientific">Desulfatitalea alkaliphila</name>
    <dbReference type="NCBI Taxonomy" id="2929485"/>
    <lineage>
        <taxon>Bacteria</taxon>
        <taxon>Pseudomonadati</taxon>
        <taxon>Thermodesulfobacteriota</taxon>
        <taxon>Desulfobacteria</taxon>
        <taxon>Desulfobacterales</taxon>
        <taxon>Desulfosarcinaceae</taxon>
        <taxon>Desulfatitalea</taxon>
    </lineage>
</organism>
<dbReference type="AlphaFoldDB" id="A0AA41R0G6"/>
<name>A0AA41R0G6_9BACT</name>
<gene>
    <name evidence="1" type="ORF">MRX98_00100</name>
</gene>
<reference evidence="1" key="1">
    <citation type="submission" date="2022-04" db="EMBL/GenBank/DDBJ databases">
        <title>Desulfatitalea alkaliphila sp. nov., a novel anaerobic sulfate-reducing bacterium isolated from terrestrial mud volcano, Taman Peninsula, Russia.</title>
        <authorList>
            <person name="Khomyakova M.A."/>
            <person name="Merkel A.Y."/>
            <person name="Slobodkin A.I."/>
        </authorList>
    </citation>
    <scope>NUCLEOTIDE SEQUENCE</scope>
    <source>
        <strain evidence="1">M08but</strain>
    </source>
</reference>
<comment type="caution">
    <text evidence="1">The sequence shown here is derived from an EMBL/GenBank/DDBJ whole genome shotgun (WGS) entry which is preliminary data.</text>
</comment>
<dbReference type="Proteomes" id="UP001165427">
    <property type="component" value="Unassembled WGS sequence"/>
</dbReference>
<proteinExistence type="predicted"/>
<accession>A0AA41R0G6</accession>
<keyword evidence="2" id="KW-1185">Reference proteome</keyword>
<dbReference type="EMBL" id="JALJRB010000001">
    <property type="protein sequence ID" value="MCJ8498955.1"/>
    <property type="molecule type" value="Genomic_DNA"/>
</dbReference>
<protein>
    <submittedName>
        <fullName evidence="1">Uncharacterized protein</fullName>
    </submittedName>
</protein>